<keyword evidence="3" id="KW-1185">Reference proteome</keyword>
<dbReference type="InterPro" id="IPR021327">
    <property type="entry name" value="DUF2934"/>
</dbReference>
<evidence type="ECO:0000313" key="3">
    <source>
        <dbReference type="Proteomes" id="UP000315648"/>
    </source>
</evidence>
<evidence type="ECO:0000256" key="1">
    <source>
        <dbReference type="SAM" id="MobiDB-lite"/>
    </source>
</evidence>
<reference evidence="2 3" key="1">
    <citation type="submission" date="2019-07" db="EMBL/GenBank/DDBJ databases">
        <title>Description of 53C-WASEF.</title>
        <authorList>
            <person name="Pitt A."/>
            <person name="Hahn M.W."/>
        </authorList>
    </citation>
    <scope>NUCLEOTIDE SEQUENCE [LARGE SCALE GENOMIC DNA]</scope>
    <source>
        <strain evidence="2 3">53C-WASEF</strain>
    </source>
</reference>
<dbReference type="AlphaFoldDB" id="A0A556QLB1"/>
<accession>A0A556QLB1</accession>
<dbReference type="Proteomes" id="UP000315648">
    <property type="component" value="Unassembled WGS sequence"/>
</dbReference>
<comment type="caution">
    <text evidence="2">The sequence shown here is derived from an EMBL/GenBank/DDBJ whole genome shotgun (WGS) entry which is preliminary data.</text>
</comment>
<feature type="region of interest" description="Disordered" evidence="1">
    <location>
        <begin position="62"/>
        <end position="92"/>
    </location>
</feature>
<dbReference type="EMBL" id="VMBG01000002">
    <property type="protein sequence ID" value="TSJ77426.1"/>
    <property type="molecule type" value="Genomic_DNA"/>
</dbReference>
<feature type="compositionally biased region" description="Low complexity" evidence="1">
    <location>
        <begin position="79"/>
        <end position="92"/>
    </location>
</feature>
<organism evidence="2 3">
    <name type="scientific">Rariglobus hedericola</name>
    <dbReference type="NCBI Taxonomy" id="2597822"/>
    <lineage>
        <taxon>Bacteria</taxon>
        <taxon>Pseudomonadati</taxon>
        <taxon>Verrucomicrobiota</taxon>
        <taxon>Opitutia</taxon>
        <taxon>Opitutales</taxon>
        <taxon>Opitutaceae</taxon>
        <taxon>Rariglobus</taxon>
    </lineage>
</organism>
<protein>
    <submittedName>
        <fullName evidence="2">DUF2934 domain-containing protein</fullName>
    </submittedName>
</protein>
<proteinExistence type="predicted"/>
<evidence type="ECO:0000313" key="2">
    <source>
        <dbReference type="EMBL" id="TSJ77426.1"/>
    </source>
</evidence>
<dbReference type="OrthoDB" id="200347at2"/>
<dbReference type="Pfam" id="PF11154">
    <property type="entry name" value="DUF2934"/>
    <property type="match status" value="1"/>
</dbReference>
<sequence>MKNDISASASHEDISQRARELWSNYGQPEGRDNEIWLEAERQLLGVDPLIEGNGKIAVSARDFDESTGQGKLPSRTTKKAAVAKAAPARGKR</sequence>
<dbReference type="RefSeq" id="WP_144353828.1">
    <property type="nucleotide sequence ID" value="NZ_CBCRVV010000008.1"/>
</dbReference>
<name>A0A556QLB1_9BACT</name>
<gene>
    <name evidence="2" type="ORF">FPL22_15160</name>
</gene>